<dbReference type="PROSITE" id="PS51318">
    <property type="entry name" value="TAT"/>
    <property type="match status" value="1"/>
</dbReference>
<sequence length="418" mass="44093">MLTRRRLLTTAAATGLAAVSVHLPRPAFAAGRAIRIGLVTPASGPLAPFAAADSFVLDQLKDILAAGVQIAGETHPIEVIVKDSQSNPSRAAEVAAELIDGDEVDLIIAAGTADTTNPTADQAEAAGVPCITTDTPWQAHFFGRRGEPETGFDWTYHFFWGLGQISDVYVGIWNLKDTNRKIGALWSNDPDGVAIQGGVTEAVTKDGKFTLVDAGLFAPGSTDFSAQIAQFKEAGVEILTGLMIPPDFSTFWTQAAQQGFQPKIATVAKALLFPQTIDALGDRGTGLTTELWWSPFHPFTSSLTGQSAADLCAAFEAATGTQWTPPLGFKHALMEVAIDALRRSAALEPEAIRDAIKATNLATIAGPVNFSAGPVPNISETPLVGGQWIKGTAFPHDQSVIFNATAPEIPVNAELQLL</sequence>
<feature type="domain" description="Leucine-binding protein" evidence="5">
    <location>
        <begin position="34"/>
        <end position="371"/>
    </location>
</feature>
<dbReference type="Pfam" id="PF13458">
    <property type="entry name" value="Peripla_BP_6"/>
    <property type="match status" value="1"/>
</dbReference>
<dbReference type="GO" id="GO:0006865">
    <property type="term" value="P:amino acid transport"/>
    <property type="evidence" value="ECO:0007669"/>
    <property type="project" value="UniProtKB-KW"/>
</dbReference>
<evidence type="ECO:0000256" key="1">
    <source>
        <dbReference type="ARBA" id="ARBA00010062"/>
    </source>
</evidence>
<comment type="similarity">
    <text evidence="1">Belongs to the leucine-binding protein family.</text>
</comment>
<dbReference type="AlphaFoldDB" id="A0A8G0ZT19"/>
<feature type="signal peptide" evidence="4">
    <location>
        <begin position="1"/>
        <end position="29"/>
    </location>
</feature>
<gene>
    <name evidence="6" type="ORF">JO391_17990</name>
</gene>
<dbReference type="KEGG" id="nsm:JO391_17990"/>
<keyword evidence="7" id="KW-1185">Reference proteome</keyword>
<dbReference type="SUPFAM" id="SSF53822">
    <property type="entry name" value="Periplasmic binding protein-like I"/>
    <property type="match status" value="1"/>
</dbReference>
<dbReference type="InterPro" id="IPR028081">
    <property type="entry name" value="Leu-bd"/>
</dbReference>
<evidence type="ECO:0000313" key="6">
    <source>
        <dbReference type="EMBL" id="QYZ69588.1"/>
    </source>
</evidence>
<proteinExistence type="inferred from homology"/>
<dbReference type="PANTHER" id="PTHR30483">
    <property type="entry name" value="LEUCINE-SPECIFIC-BINDING PROTEIN"/>
    <property type="match status" value="1"/>
</dbReference>
<accession>A0A8G0ZT19</accession>
<dbReference type="EMBL" id="CP069370">
    <property type="protein sequence ID" value="QYZ69588.1"/>
    <property type="molecule type" value="Genomic_DNA"/>
</dbReference>
<dbReference type="InterPro" id="IPR051010">
    <property type="entry name" value="BCAA_transport"/>
</dbReference>
<dbReference type="InterPro" id="IPR006311">
    <property type="entry name" value="TAT_signal"/>
</dbReference>
<keyword evidence="3" id="KW-0813">Transport</keyword>
<organism evidence="6 7">
    <name type="scientific">Neotabrizicola shimadae</name>
    <dbReference type="NCBI Taxonomy" id="2807096"/>
    <lineage>
        <taxon>Bacteria</taxon>
        <taxon>Pseudomonadati</taxon>
        <taxon>Pseudomonadota</taxon>
        <taxon>Alphaproteobacteria</taxon>
        <taxon>Rhodobacterales</taxon>
        <taxon>Paracoccaceae</taxon>
        <taxon>Neotabrizicola</taxon>
    </lineage>
</organism>
<evidence type="ECO:0000256" key="2">
    <source>
        <dbReference type="ARBA" id="ARBA00022729"/>
    </source>
</evidence>
<name>A0A8G0ZT19_9RHOB</name>
<evidence type="ECO:0000313" key="7">
    <source>
        <dbReference type="Proteomes" id="UP000826300"/>
    </source>
</evidence>
<dbReference type="PANTHER" id="PTHR30483:SF6">
    <property type="entry name" value="PERIPLASMIC BINDING PROTEIN OF ABC TRANSPORTER FOR NATURAL AMINO ACIDS"/>
    <property type="match status" value="1"/>
</dbReference>
<keyword evidence="2 4" id="KW-0732">Signal</keyword>
<protein>
    <submittedName>
        <fullName evidence="6">ABC transporter substrate-binding protein</fullName>
    </submittedName>
</protein>
<feature type="chain" id="PRO_5034899590" evidence="4">
    <location>
        <begin position="30"/>
        <end position="418"/>
    </location>
</feature>
<dbReference type="Gene3D" id="3.40.50.2300">
    <property type="match status" value="2"/>
</dbReference>
<evidence type="ECO:0000256" key="4">
    <source>
        <dbReference type="SAM" id="SignalP"/>
    </source>
</evidence>
<dbReference type="CDD" id="cd06337">
    <property type="entry name" value="PBP1_ABC_ligand_binding-like"/>
    <property type="match status" value="1"/>
</dbReference>
<dbReference type="InterPro" id="IPR028082">
    <property type="entry name" value="Peripla_BP_I"/>
</dbReference>
<evidence type="ECO:0000259" key="5">
    <source>
        <dbReference type="Pfam" id="PF13458"/>
    </source>
</evidence>
<evidence type="ECO:0000256" key="3">
    <source>
        <dbReference type="ARBA" id="ARBA00022970"/>
    </source>
</evidence>
<dbReference type="Proteomes" id="UP000826300">
    <property type="component" value="Chromosome"/>
</dbReference>
<reference evidence="6" key="1">
    <citation type="submission" date="2021-02" db="EMBL/GenBank/DDBJ databases">
        <title>Rhodobacter shimadae sp. nov., an aerobic anoxygenic phototrophic bacterium isolated from a hot spring.</title>
        <authorList>
            <person name="Muramatsu S."/>
            <person name="Haruta S."/>
            <person name="Hirose S."/>
            <person name="Hanada S."/>
        </authorList>
    </citation>
    <scope>NUCLEOTIDE SEQUENCE</scope>
    <source>
        <strain evidence="6">N10</strain>
    </source>
</reference>
<dbReference type="RefSeq" id="WP_220661806.1">
    <property type="nucleotide sequence ID" value="NZ_CP069370.1"/>
</dbReference>
<keyword evidence="3" id="KW-0029">Amino-acid transport</keyword>